<evidence type="ECO:0000256" key="2">
    <source>
        <dbReference type="RuleBase" id="RU362116"/>
    </source>
</evidence>
<dbReference type="GO" id="GO:0071978">
    <property type="term" value="P:bacterial-type flagellum-dependent swarming motility"/>
    <property type="evidence" value="ECO:0007669"/>
    <property type="project" value="TreeGrafter"/>
</dbReference>
<dbReference type="Pfam" id="PF06429">
    <property type="entry name" value="Flg_bbr_C"/>
    <property type="match status" value="1"/>
</dbReference>
<dbReference type="NCBIfam" id="TIGR03506">
    <property type="entry name" value="FlgEFG_subfam"/>
    <property type="match status" value="1"/>
</dbReference>
<dbReference type="PANTHER" id="PTHR30435">
    <property type="entry name" value="FLAGELLAR PROTEIN"/>
    <property type="match status" value="1"/>
</dbReference>
<comment type="similarity">
    <text evidence="1 2">Belongs to the flagella basal body rod proteins family.</text>
</comment>
<keyword evidence="7" id="KW-1185">Reference proteome</keyword>
<gene>
    <name evidence="6" type="ORF">AC812_02940</name>
</gene>
<comment type="caution">
    <text evidence="6">The sequence shown here is derived from an EMBL/GenBank/DDBJ whole genome shotgun (WGS) entry which is preliminary data.</text>
</comment>
<dbReference type="RefSeq" id="WP_061913791.1">
    <property type="nucleotide sequence ID" value="NZ_DF967971.1"/>
</dbReference>
<dbReference type="InterPro" id="IPR053967">
    <property type="entry name" value="LlgE_F_G-like_D1"/>
</dbReference>
<dbReference type="STRING" id="360411.AC812_02940"/>
<dbReference type="EMBL" id="LGHJ01000009">
    <property type="protein sequence ID" value="KPL77518.1"/>
    <property type="molecule type" value="Genomic_DNA"/>
</dbReference>
<dbReference type="InterPro" id="IPR001444">
    <property type="entry name" value="Flag_bb_rod_N"/>
</dbReference>
<evidence type="ECO:0000259" key="3">
    <source>
        <dbReference type="Pfam" id="PF00460"/>
    </source>
</evidence>
<evidence type="ECO:0000256" key="1">
    <source>
        <dbReference type="ARBA" id="ARBA00009677"/>
    </source>
</evidence>
<proteinExistence type="inferred from homology"/>
<comment type="subcellular location">
    <subcellularLocation>
        <location evidence="2">Bacterial flagellum basal body</location>
    </subcellularLocation>
</comment>
<evidence type="ECO:0000259" key="5">
    <source>
        <dbReference type="Pfam" id="PF22692"/>
    </source>
</evidence>
<dbReference type="InterPro" id="IPR010930">
    <property type="entry name" value="Flg_bb/hook_C_dom"/>
</dbReference>
<dbReference type="InterPro" id="IPR020013">
    <property type="entry name" value="Flagellar_FlgE/F/G"/>
</dbReference>
<dbReference type="AlphaFoldDB" id="A0A0P6X6C7"/>
<reference evidence="6 7" key="1">
    <citation type="submission" date="2015-07" db="EMBL/GenBank/DDBJ databases">
        <title>Draft genome of Bellilinea caldifistulae DSM 17877.</title>
        <authorList>
            <person name="Hemp J."/>
            <person name="Ward L.M."/>
            <person name="Pace L.A."/>
            <person name="Fischer W.W."/>
        </authorList>
    </citation>
    <scope>NUCLEOTIDE SEQUENCE [LARGE SCALE GENOMIC DNA]</scope>
    <source>
        <strain evidence="6 7">GOMI-1</strain>
    </source>
</reference>
<name>A0A0P6X6C7_9CHLR</name>
<dbReference type="InterPro" id="IPR037925">
    <property type="entry name" value="FlgE/F/G-like"/>
</dbReference>
<evidence type="ECO:0000259" key="4">
    <source>
        <dbReference type="Pfam" id="PF06429"/>
    </source>
</evidence>
<dbReference type="Pfam" id="PF22692">
    <property type="entry name" value="LlgE_F_G_D1"/>
    <property type="match status" value="1"/>
</dbReference>
<dbReference type="Pfam" id="PF00460">
    <property type="entry name" value="Flg_bb_rod"/>
    <property type="match status" value="1"/>
</dbReference>
<dbReference type="OrthoDB" id="158495at2"/>
<protein>
    <submittedName>
        <fullName evidence="6">Uncharacterized protein</fullName>
    </submittedName>
</protein>
<sequence>MIKGMYSAVSAMIMNAARQQILAHNVANIETPGFKQILTNAQDWAQTPVLYSPGNLLQNQRLSYVGLLGLGTELGPQVTDFTQGGLQLTQNPLDLAIEGEGFFRVRTPEGDRYTRDGRFLRDAQNNLVTVDGYFVLSDGGQPIRLPDGQVMVLPDGTIQVNGAQVARLGLARFEDPRAELQREEGNLYSGPAASTQQGPVRVVQGALEMSNANPTQLMTQLVEVGRAYEAALKMVQNQDELLGKTIASLGRIG</sequence>
<feature type="domain" description="Flagellar hook protein FlgE/F/G-like D1" evidence="5">
    <location>
        <begin position="96"/>
        <end position="160"/>
    </location>
</feature>
<feature type="domain" description="Flagellar basal body rod protein N-terminal" evidence="3">
    <location>
        <begin position="5"/>
        <end position="35"/>
    </location>
</feature>
<accession>A0A0P6X6C7</accession>
<dbReference type="GO" id="GO:0009425">
    <property type="term" value="C:bacterial-type flagellum basal body"/>
    <property type="evidence" value="ECO:0007669"/>
    <property type="project" value="UniProtKB-SubCell"/>
</dbReference>
<evidence type="ECO:0000313" key="7">
    <source>
        <dbReference type="Proteomes" id="UP000050514"/>
    </source>
</evidence>
<keyword evidence="2" id="KW-0975">Bacterial flagellum</keyword>
<dbReference type="SUPFAM" id="SSF117143">
    <property type="entry name" value="Flagellar hook protein flgE"/>
    <property type="match status" value="1"/>
</dbReference>
<dbReference type="PANTHER" id="PTHR30435:SF19">
    <property type="entry name" value="FLAGELLAR BASAL-BODY ROD PROTEIN FLGG"/>
    <property type="match status" value="1"/>
</dbReference>
<feature type="domain" description="Flagellar basal-body/hook protein C-terminal" evidence="4">
    <location>
        <begin position="203"/>
        <end position="246"/>
    </location>
</feature>
<dbReference type="Proteomes" id="UP000050514">
    <property type="component" value="Unassembled WGS sequence"/>
</dbReference>
<evidence type="ECO:0000313" key="6">
    <source>
        <dbReference type="EMBL" id="KPL77518.1"/>
    </source>
</evidence>
<organism evidence="6 7">
    <name type="scientific">Bellilinea caldifistulae</name>
    <dbReference type="NCBI Taxonomy" id="360411"/>
    <lineage>
        <taxon>Bacteria</taxon>
        <taxon>Bacillati</taxon>
        <taxon>Chloroflexota</taxon>
        <taxon>Anaerolineae</taxon>
        <taxon>Anaerolineales</taxon>
        <taxon>Anaerolineaceae</taxon>
        <taxon>Bellilinea</taxon>
    </lineage>
</organism>